<keyword evidence="1" id="KW-0472">Membrane</keyword>
<keyword evidence="1" id="KW-1133">Transmembrane helix</keyword>
<dbReference type="AlphaFoldDB" id="A0AAD7H408"/>
<keyword evidence="3" id="KW-1185">Reference proteome</keyword>
<proteinExistence type="predicted"/>
<evidence type="ECO:0000256" key="1">
    <source>
        <dbReference type="SAM" id="Phobius"/>
    </source>
</evidence>
<dbReference type="EMBL" id="JARKIB010000397">
    <property type="protein sequence ID" value="KAJ7711381.1"/>
    <property type="molecule type" value="Genomic_DNA"/>
</dbReference>
<sequence length="333" mass="35892">MPLPVHGLLGYRIISLSARAPSPSAKDFISPLSSRLASGRDLEEPVFRRGGGPLGASRSGVAFVGGSTATTSTSADTCDDIRCRLASSVFDLVAFVFLSGVWRLRWNLETAALILSRALPFCSPRFFFVRASSLGFVALKTFAGAVPIAGTSALDFFLLLRVVPFALGPWPFPPPPKLGVSLLTAPPFSGWIPSLHWDARLCAGSDPEARACDCYYCVFRRFVSLSAIANGTSDTPAGQLKEYKCMLVQGLDLPFNNAPVFAGVVWAEYLLFLPRVFAPLWVAVAMTFTCGVMANIRIRVISIPELNNTNYLHPALCDLRTTLMSTEAEGGGF</sequence>
<organism evidence="2 3">
    <name type="scientific">Mycena metata</name>
    <dbReference type="NCBI Taxonomy" id="1033252"/>
    <lineage>
        <taxon>Eukaryota</taxon>
        <taxon>Fungi</taxon>
        <taxon>Dikarya</taxon>
        <taxon>Basidiomycota</taxon>
        <taxon>Agaricomycotina</taxon>
        <taxon>Agaricomycetes</taxon>
        <taxon>Agaricomycetidae</taxon>
        <taxon>Agaricales</taxon>
        <taxon>Marasmiineae</taxon>
        <taxon>Mycenaceae</taxon>
        <taxon>Mycena</taxon>
    </lineage>
</organism>
<feature type="transmembrane region" description="Helical" evidence="1">
    <location>
        <begin position="276"/>
        <end position="296"/>
    </location>
</feature>
<name>A0AAD7H408_9AGAR</name>
<accession>A0AAD7H408</accession>
<dbReference type="Proteomes" id="UP001215598">
    <property type="component" value="Unassembled WGS sequence"/>
</dbReference>
<keyword evidence="1" id="KW-0812">Transmembrane</keyword>
<evidence type="ECO:0000313" key="2">
    <source>
        <dbReference type="EMBL" id="KAJ7711381.1"/>
    </source>
</evidence>
<reference evidence="2" key="1">
    <citation type="submission" date="2023-03" db="EMBL/GenBank/DDBJ databases">
        <title>Massive genome expansion in bonnet fungi (Mycena s.s.) driven by repeated elements and novel gene families across ecological guilds.</title>
        <authorList>
            <consortium name="Lawrence Berkeley National Laboratory"/>
            <person name="Harder C.B."/>
            <person name="Miyauchi S."/>
            <person name="Viragh M."/>
            <person name="Kuo A."/>
            <person name="Thoen E."/>
            <person name="Andreopoulos B."/>
            <person name="Lu D."/>
            <person name="Skrede I."/>
            <person name="Drula E."/>
            <person name="Henrissat B."/>
            <person name="Morin E."/>
            <person name="Kohler A."/>
            <person name="Barry K."/>
            <person name="LaButti K."/>
            <person name="Morin E."/>
            <person name="Salamov A."/>
            <person name="Lipzen A."/>
            <person name="Mereny Z."/>
            <person name="Hegedus B."/>
            <person name="Baldrian P."/>
            <person name="Stursova M."/>
            <person name="Weitz H."/>
            <person name="Taylor A."/>
            <person name="Grigoriev I.V."/>
            <person name="Nagy L.G."/>
            <person name="Martin F."/>
            <person name="Kauserud H."/>
        </authorList>
    </citation>
    <scope>NUCLEOTIDE SEQUENCE</scope>
    <source>
        <strain evidence="2">CBHHK182m</strain>
    </source>
</reference>
<protein>
    <submittedName>
        <fullName evidence="2">Uncharacterized protein</fullName>
    </submittedName>
</protein>
<gene>
    <name evidence="2" type="ORF">B0H16DRAFT_1745202</name>
</gene>
<comment type="caution">
    <text evidence="2">The sequence shown here is derived from an EMBL/GenBank/DDBJ whole genome shotgun (WGS) entry which is preliminary data.</text>
</comment>
<evidence type="ECO:0000313" key="3">
    <source>
        <dbReference type="Proteomes" id="UP001215598"/>
    </source>
</evidence>